<dbReference type="Proteomes" id="UP000887013">
    <property type="component" value="Unassembled WGS sequence"/>
</dbReference>
<sequence>MQPQSDCSNLRSPLLLLFMEVSGRGGRDSIRQCEYTSEKERVPSALNRITDKNWLREDRVNSEMVRDRCLSKMKEGYFYLPHSTFFLRKRILTRLLASNIARVPDK</sequence>
<dbReference type="EMBL" id="BMAW01068012">
    <property type="protein sequence ID" value="GFT62385.1"/>
    <property type="molecule type" value="Genomic_DNA"/>
</dbReference>
<evidence type="ECO:0000313" key="1">
    <source>
        <dbReference type="EMBL" id="GFT62385.1"/>
    </source>
</evidence>
<evidence type="ECO:0000313" key="2">
    <source>
        <dbReference type="Proteomes" id="UP000887013"/>
    </source>
</evidence>
<protein>
    <submittedName>
        <fullName evidence="1">Uncharacterized protein</fullName>
    </submittedName>
</protein>
<organism evidence="1 2">
    <name type="scientific">Nephila pilipes</name>
    <name type="common">Giant wood spider</name>
    <name type="synonym">Nephila maculata</name>
    <dbReference type="NCBI Taxonomy" id="299642"/>
    <lineage>
        <taxon>Eukaryota</taxon>
        <taxon>Metazoa</taxon>
        <taxon>Ecdysozoa</taxon>
        <taxon>Arthropoda</taxon>
        <taxon>Chelicerata</taxon>
        <taxon>Arachnida</taxon>
        <taxon>Araneae</taxon>
        <taxon>Araneomorphae</taxon>
        <taxon>Entelegynae</taxon>
        <taxon>Araneoidea</taxon>
        <taxon>Nephilidae</taxon>
        <taxon>Nephila</taxon>
    </lineage>
</organism>
<gene>
    <name evidence="1" type="ORF">NPIL_589431</name>
</gene>
<reference evidence="1" key="1">
    <citation type="submission" date="2020-08" db="EMBL/GenBank/DDBJ databases">
        <title>Multicomponent nature underlies the extraordinary mechanical properties of spider dragline silk.</title>
        <authorList>
            <person name="Kono N."/>
            <person name="Nakamura H."/>
            <person name="Mori M."/>
            <person name="Yoshida Y."/>
            <person name="Ohtoshi R."/>
            <person name="Malay A.D."/>
            <person name="Moran D.A.P."/>
            <person name="Tomita M."/>
            <person name="Numata K."/>
            <person name="Arakawa K."/>
        </authorList>
    </citation>
    <scope>NUCLEOTIDE SEQUENCE</scope>
</reference>
<name>A0A8X6PBS5_NEPPI</name>
<proteinExistence type="predicted"/>
<comment type="caution">
    <text evidence="1">The sequence shown here is derived from an EMBL/GenBank/DDBJ whole genome shotgun (WGS) entry which is preliminary data.</text>
</comment>
<accession>A0A8X6PBS5</accession>
<keyword evidence="2" id="KW-1185">Reference proteome</keyword>
<dbReference type="AlphaFoldDB" id="A0A8X6PBS5"/>